<dbReference type="RefSeq" id="WP_243707095.1">
    <property type="nucleotide sequence ID" value="NZ_SMDF01000024.1"/>
</dbReference>
<dbReference type="EMBL" id="SMDG01000023">
    <property type="protein sequence ID" value="TCW47750.1"/>
    <property type="molecule type" value="Genomic_DNA"/>
</dbReference>
<protein>
    <submittedName>
        <fullName evidence="1">Uncharacterized protein</fullName>
    </submittedName>
</protein>
<proteinExistence type="predicted"/>
<organism evidence="1 2">
    <name type="scientific">Bacillus thuringiensis</name>
    <dbReference type="NCBI Taxonomy" id="1428"/>
    <lineage>
        <taxon>Bacteria</taxon>
        <taxon>Bacillati</taxon>
        <taxon>Bacillota</taxon>
        <taxon>Bacilli</taxon>
        <taxon>Bacillales</taxon>
        <taxon>Bacillaceae</taxon>
        <taxon>Bacillus</taxon>
        <taxon>Bacillus cereus group</taxon>
    </lineage>
</organism>
<evidence type="ECO:0000313" key="2">
    <source>
        <dbReference type="Proteomes" id="UP000295285"/>
    </source>
</evidence>
<name>A0A4R4B4S2_BACTU</name>
<accession>A0A4R4B4S2</accession>
<gene>
    <name evidence="1" type="ORF">EC910_12366</name>
</gene>
<sequence>MAVNAQTVEQYYQSNLQEALKRVSDILIKEKKPNFNGIIGGNGEIYGVAPKEHDTPESYVKAWMKGHEREYTKDKIKIKNSLSMIDPRTKSKGC</sequence>
<evidence type="ECO:0000313" key="1">
    <source>
        <dbReference type="EMBL" id="TCW47750.1"/>
    </source>
</evidence>
<dbReference type="Proteomes" id="UP000295285">
    <property type="component" value="Unassembled WGS sequence"/>
</dbReference>
<comment type="caution">
    <text evidence="1">The sequence shown here is derived from an EMBL/GenBank/DDBJ whole genome shotgun (WGS) entry which is preliminary data.</text>
</comment>
<reference evidence="1 2" key="1">
    <citation type="submission" date="2019-03" db="EMBL/GenBank/DDBJ databases">
        <title>Above-ground endophytic microbial communities from plants in different locations in the United States.</title>
        <authorList>
            <person name="Frank C."/>
        </authorList>
    </citation>
    <scope>NUCLEOTIDE SEQUENCE [LARGE SCALE GENOMIC DNA]</scope>
    <source>
        <strain evidence="1 2">LP_2_YM</strain>
    </source>
</reference>
<dbReference type="AlphaFoldDB" id="A0A4R4B4S2"/>